<proteinExistence type="inferred from homology"/>
<sequence>MPSATSPARAAPPDRYQQDVDEFLRDFPVNNDAPNNNTAPAADPDAEIKVRKKRAPALKLDENLLLSPAGIPKLRAQARKQLKFKGKGHEFSDIGRLLNLYQLWLDDMYPKAKFRDGLAMVEKIGHGKRMAVMRRGWMDGSKPGRSDGDVERVGEGLEMSGGLGAVGGHDGMDDLFGEQPPAQDQSERSGNADVEMPEEDELDALMGGSTDHAPRPQPQRTVQGMFEDDDGPDDDELDALMAETATISSKPVQPQSKRLPFEQDDDEDDEDALDALMAETGPSGSASRTTNVVRPTGPFQEEDDQDELDALLAEQS</sequence>
<dbReference type="GO" id="GO:0031298">
    <property type="term" value="C:replication fork protection complex"/>
    <property type="evidence" value="ECO:0007669"/>
    <property type="project" value="TreeGrafter"/>
</dbReference>
<dbReference type="Proteomes" id="UP001310594">
    <property type="component" value="Unassembled WGS sequence"/>
</dbReference>
<evidence type="ECO:0000256" key="7">
    <source>
        <dbReference type="RuleBase" id="RU366049"/>
    </source>
</evidence>
<feature type="compositionally biased region" description="Polar residues" evidence="8">
    <location>
        <begin position="282"/>
        <end position="293"/>
    </location>
</feature>
<dbReference type="GO" id="GO:0003677">
    <property type="term" value="F:DNA binding"/>
    <property type="evidence" value="ECO:0007669"/>
    <property type="project" value="TreeGrafter"/>
</dbReference>
<dbReference type="EMBL" id="JAVRQU010000010">
    <property type="protein sequence ID" value="KAK5698174.1"/>
    <property type="molecule type" value="Genomic_DNA"/>
</dbReference>
<keyword evidence="6 7" id="KW-0131">Cell cycle</keyword>
<dbReference type="GO" id="GO:0031297">
    <property type="term" value="P:replication fork processing"/>
    <property type="evidence" value="ECO:0007669"/>
    <property type="project" value="UniProtKB-UniRule"/>
</dbReference>
<feature type="region of interest" description="Disordered" evidence="8">
    <location>
        <begin position="137"/>
        <end position="316"/>
    </location>
</feature>
<dbReference type="Pfam" id="PF07962">
    <property type="entry name" value="Swi3"/>
    <property type="match status" value="1"/>
</dbReference>
<keyword evidence="5 7" id="KW-0539">Nucleus</keyword>
<accession>A0AAN8A0H6</accession>
<evidence type="ECO:0000313" key="11">
    <source>
        <dbReference type="Proteomes" id="UP001310594"/>
    </source>
</evidence>
<feature type="compositionally biased region" description="Basic and acidic residues" evidence="8">
    <location>
        <begin position="16"/>
        <end position="25"/>
    </location>
</feature>
<evidence type="ECO:0000256" key="5">
    <source>
        <dbReference type="ARBA" id="ARBA00023242"/>
    </source>
</evidence>
<protein>
    <recommendedName>
        <fullName evidence="7">Chromosome segregation in meiosis protein</fullName>
    </recommendedName>
</protein>
<name>A0AAN8A0H6_9PEZI</name>
<comment type="function">
    <text evidence="7">Plays an important role in the control of DNA replication and the maintenance of replication fork stability.</text>
</comment>
<comment type="similarity">
    <text evidence="2 7">Belongs to the CSM3 family.</text>
</comment>
<comment type="caution">
    <text evidence="10">The sequence shown here is derived from an EMBL/GenBank/DDBJ whole genome shotgun (WGS) entry which is preliminary data.</text>
</comment>
<dbReference type="GO" id="GO:0043111">
    <property type="term" value="P:replication fork arrest"/>
    <property type="evidence" value="ECO:0007669"/>
    <property type="project" value="TreeGrafter"/>
</dbReference>
<evidence type="ECO:0000256" key="3">
    <source>
        <dbReference type="ARBA" id="ARBA00022763"/>
    </source>
</evidence>
<feature type="compositionally biased region" description="Basic and acidic residues" evidence="8">
    <location>
        <begin position="142"/>
        <end position="155"/>
    </location>
</feature>
<feature type="compositionally biased region" description="Acidic residues" evidence="8">
    <location>
        <begin position="262"/>
        <end position="273"/>
    </location>
</feature>
<reference evidence="10" key="1">
    <citation type="submission" date="2023-08" db="EMBL/GenBank/DDBJ databases">
        <title>Black Yeasts Isolated from many extreme environments.</title>
        <authorList>
            <person name="Coleine C."/>
            <person name="Stajich J.E."/>
            <person name="Selbmann L."/>
        </authorList>
    </citation>
    <scope>NUCLEOTIDE SEQUENCE</scope>
    <source>
        <strain evidence="10">CCFEE 5810</strain>
    </source>
</reference>
<comment type="subcellular location">
    <subcellularLocation>
        <location evidence="1 7">Nucleus</location>
    </subcellularLocation>
</comment>
<dbReference type="InterPro" id="IPR040038">
    <property type="entry name" value="TIPIN/Csm3/Swi3"/>
</dbReference>
<evidence type="ECO:0000256" key="4">
    <source>
        <dbReference type="ARBA" id="ARBA00022880"/>
    </source>
</evidence>
<dbReference type="PANTHER" id="PTHR13220:SF11">
    <property type="entry name" value="TIMELESS-INTERACTING PROTEIN"/>
    <property type="match status" value="1"/>
</dbReference>
<dbReference type="AlphaFoldDB" id="A0AAN8A0H6"/>
<evidence type="ECO:0000256" key="2">
    <source>
        <dbReference type="ARBA" id="ARBA00006075"/>
    </source>
</evidence>
<dbReference type="GO" id="GO:0006974">
    <property type="term" value="P:DNA damage response"/>
    <property type="evidence" value="ECO:0007669"/>
    <property type="project" value="UniProtKB-KW"/>
</dbReference>
<feature type="domain" description="Chromosome segregation in meiosis protein 3" evidence="9">
    <location>
        <begin position="59"/>
        <end position="141"/>
    </location>
</feature>
<feature type="compositionally biased region" description="Low complexity" evidence="8">
    <location>
        <begin position="30"/>
        <end position="43"/>
    </location>
</feature>
<dbReference type="PANTHER" id="PTHR13220">
    <property type="entry name" value="TIMELESS INTERACTING-RELATED"/>
    <property type="match status" value="1"/>
</dbReference>
<feature type="region of interest" description="Disordered" evidence="8">
    <location>
        <begin position="1"/>
        <end position="48"/>
    </location>
</feature>
<evidence type="ECO:0000259" key="9">
    <source>
        <dbReference type="Pfam" id="PF07962"/>
    </source>
</evidence>
<evidence type="ECO:0000256" key="8">
    <source>
        <dbReference type="SAM" id="MobiDB-lite"/>
    </source>
</evidence>
<keyword evidence="3 7" id="KW-0227">DNA damage</keyword>
<evidence type="ECO:0000313" key="10">
    <source>
        <dbReference type="EMBL" id="KAK5698174.1"/>
    </source>
</evidence>
<organism evidence="10 11">
    <name type="scientific">Elasticomyces elasticus</name>
    <dbReference type="NCBI Taxonomy" id="574655"/>
    <lineage>
        <taxon>Eukaryota</taxon>
        <taxon>Fungi</taxon>
        <taxon>Dikarya</taxon>
        <taxon>Ascomycota</taxon>
        <taxon>Pezizomycotina</taxon>
        <taxon>Dothideomycetes</taxon>
        <taxon>Dothideomycetidae</taxon>
        <taxon>Mycosphaerellales</taxon>
        <taxon>Teratosphaeriaceae</taxon>
        <taxon>Elasticomyces</taxon>
    </lineage>
</organism>
<evidence type="ECO:0000256" key="6">
    <source>
        <dbReference type="ARBA" id="ARBA00023306"/>
    </source>
</evidence>
<gene>
    <name evidence="10" type="primary">CSM3</name>
    <name evidence="10" type="ORF">LTR97_007135</name>
</gene>
<keyword evidence="4" id="KW-0236">DNA replication inhibitor</keyword>
<dbReference type="GO" id="GO:0000076">
    <property type="term" value="P:DNA replication checkpoint signaling"/>
    <property type="evidence" value="ECO:0007669"/>
    <property type="project" value="UniProtKB-UniRule"/>
</dbReference>
<feature type="compositionally biased region" description="Polar residues" evidence="8">
    <location>
        <begin position="245"/>
        <end position="256"/>
    </location>
</feature>
<evidence type="ECO:0000256" key="1">
    <source>
        <dbReference type="ARBA" id="ARBA00004123"/>
    </source>
</evidence>
<feature type="compositionally biased region" description="Acidic residues" evidence="8">
    <location>
        <begin position="300"/>
        <end position="309"/>
    </location>
</feature>
<feature type="compositionally biased region" description="Acidic residues" evidence="8">
    <location>
        <begin position="226"/>
        <end position="238"/>
    </location>
</feature>
<feature type="compositionally biased region" description="Gly residues" evidence="8">
    <location>
        <begin position="159"/>
        <end position="169"/>
    </location>
</feature>
<dbReference type="InterPro" id="IPR012923">
    <property type="entry name" value="Csm3"/>
</dbReference>
<feature type="compositionally biased region" description="Low complexity" evidence="8">
    <location>
        <begin position="1"/>
        <end position="13"/>
    </location>
</feature>